<name>E4KRD9_9LACT</name>
<organism evidence="4 5">
    <name type="scientific">Eremococcus coleocola ACS-139-V-Col8</name>
    <dbReference type="NCBI Taxonomy" id="908337"/>
    <lineage>
        <taxon>Bacteria</taxon>
        <taxon>Bacillati</taxon>
        <taxon>Bacillota</taxon>
        <taxon>Bacilli</taxon>
        <taxon>Lactobacillales</taxon>
        <taxon>Aerococcaceae</taxon>
        <taxon>Eremococcus</taxon>
    </lineage>
</organism>
<sequence length="305" mass="34348">MKKIIKYLLLLCMSGILAAASGHQVYHPHGTVYRQSDQLVNHQVANHPIETSYGHHIWGRLYKPRQIKPKQGLPLIIYVHGYGSSYRSGVPYAQYFADRGYAVYTFDFFGGGPRTKSGGTMLDMTVKNEADDLGEIINQLKLDPQIDADRIYLLGSSQGGFVSTLVASERDDIKSLLLIYPAFVLGNLVEDLYPEGQEIPETFKFLGLEVSDDYALALSQIDMEQVMASLTIPVLIFHGDHDQIIPIASSYHALDLFGQSQLVTYQGQGHGFDQATRSKAMEVMEEFLNYQEEKKEELDEFRDVR</sequence>
<evidence type="ECO:0000256" key="1">
    <source>
        <dbReference type="ARBA" id="ARBA00022801"/>
    </source>
</evidence>
<dbReference type="eggNOG" id="COG1073">
    <property type="taxonomic scope" value="Bacteria"/>
</dbReference>
<dbReference type="InterPro" id="IPR001375">
    <property type="entry name" value="Peptidase_S9_cat"/>
</dbReference>
<dbReference type="OrthoDB" id="31158at2"/>
<dbReference type="PANTHER" id="PTHR22946:SF9">
    <property type="entry name" value="POLYKETIDE TRANSFERASE AF380"/>
    <property type="match status" value="1"/>
</dbReference>
<keyword evidence="2" id="KW-0732">Signal</keyword>
<evidence type="ECO:0000313" key="4">
    <source>
        <dbReference type="EMBL" id="EFR30507.1"/>
    </source>
</evidence>
<dbReference type="InterPro" id="IPR029058">
    <property type="entry name" value="AB_hydrolase_fold"/>
</dbReference>
<proteinExistence type="predicted"/>
<keyword evidence="5" id="KW-1185">Reference proteome</keyword>
<feature type="domain" description="Peptidase S9 prolyl oligopeptidase catalytic" evidence="3">
    <location>
        <begin position="93"/>
        <end position="288"/>
    </location>
</feature>
<dbReference type="RefSeq" id="WP_006419030.1">
    <property type="nucleotide sequence ID" value="NZ_AENN01000018.1"/>
</dbReference>
<gene>
    <name evidence="4" type="ORF">HMPREF9257_0439</name>
</gene>
<dbReference type="GO" id="GO:0008236">
    <property type="term" value="F:serine-type peptidase activity"/>
    <property type="evidence" value="ECO:0007669"/>
    <property type="project" value="InterPro"/>
</dbReference>
<dbReference type="Proteomes" id="UP000005990">
    <property type="component" value="Unassembled WGS sequence"/>
</dbReference>
<keyword evidence="1 4" id="KW-0378">Hydrolase</keyword>
<comment type="caution">
    <text evidence="4">The sequence shown here is derived from an EMBL/GenBank/DDBJ whole genome shotgun (WGS) entry which is preliminary data.</text>
</comment>
<evidence type="ECO:0000313" key="5">
    <source>
        <dbReference type="Proteomes" id="UP000005990"/>
    </source>
</evidence>
<dbReference type="PANTHER" id="PTHR22946">
    <property type="entry name" value="DIENELACTONE HYDROLASE DOMAIN-CONTAINING PROTEIN-RELATED"/>
    <property type="match status" value="1"/>
</dbReference>
<reference evidence="4 5" key="1">
    <citation type="submission" date="2010-10" db="EMBL/GenBank/DDBJ databases">
        <authorList>
            <person name="Durkin A.S."/>
            <person name="Madupu R."/>
            <person name="Torralba M."/>
            <person name="Gillis M."/>
            <person name="Methe B."/>
            <person name="Sutton G."/>
            <person name="Nelson K.E."/>
        </authorList>
    </citation>
    <scope>NUCLEOTIDE SEQUENCE [LARGE SCALE GENOMIC DNA]</scope>
    <source>
        <strain evidence="4 5">ACS-139-V-Col8</strain>
    </source>
</reference>
<dbReference type="Pfam" id="PF00326">
    <property type="entry name" value="Peptidase_S9"/>
    <property type="match status" value="1"/>
</dbReference>
<dbReference type="InterPro" id="IPR050261">
    <property type="entry name" value="FrsA_esterase"/>
</dbReference>
<dbReference type="EMBL" id="AENN01000018">
    <property type="protein sequence ID" value="EFR30507.1"/>
    <property type="molecule type" value="Genomic_DNA"/>
</dbReference>
<feature type="signal peptide" evidence="2">
    <location>
        <begin position="1"/>
        <end position="19"/>
    </location>
</feature>
<dbReference type="SUPFAM" id="SSF53474">
    <property type="entry name" value="alpha/beta-Hydrolases"/>
    <property type="match status" value="1"/>
</dbReference>
<feature type="chain" id="PRO_5005673590" evidence="2">
    <location>
        <begin position="20"/>
        <end position="305"/>
    </location>
</feature>
<accession>E4KRD9</accession>
<dbReference type="EC" id="3.1.-.-" evidence="4"/>
<dbReference type="GO" id="GO:0052689">
    <property type="term" value="F:carboxylic ester hydrolase activity"/>
    <property type="evidence" value="ECO:0007669"/>
    <property type="project" value="UniProtKB-ARBA"/>
</dbReference>
<evidence type="ECO:0000259" key="3">
    <source>
        <dbReference type="Pfam" id="PF00326"/>
    </source>
</evidence>
<dbReference type="Gene3D" id="3.40.50.1820">
    <property type="entry name" value="alpha/beta hydrolase"/>
    <property type="match status" value="1"/>
</dbReference>
<dbReference type="GO" id="GO:0006508">
    <property type="term" value="P:proteolysis"/>
    <property type="evidence" value="ECO:0007669"/>
    <property type="project" value="InterPro"/>
</dbReference>
<dbReference type="STRING" id="908337.HMPREF9257_0439"/>
<protein>
    <submittedName>
        <fullName evidence="4">Phospholipase/carboxylesterase</fullName>
        <ecNumber evidence="4">3.1.-.-</ecNumber>
    </submittedName>
</protein>
<evidence type="ECO:0000256" key="2">
    <source>
        <dbReference type="SAM" id="SignalP"/>
    </source>
</evidence>
<dbReference type="AlphaFoldDB" id="E4KRD9"/>